<dbReference type="PANTHER" id="PTHR37312:SF1">
    <property type="entry name" value="MEMBRANE-BOUND ACYLTRANSFERASE YKRP-RELATED"/>
    <property type="match status" value="1"/>
</dbReference>
<dbReference type="InterPro" id="IPR052734">
    <property type="entry name" value="Nod_factor_acetyltransferase"/>
</dbReference>
<dbReference type="EMBL" id="CP060636">
    <property type="protein sequence ID" value="QNM12466.1"/>
    <property type="molecule type" value="Genomic_DNA"/>
</dbReference>
<keyword evidence="1" id="KW-0812">Transmembrane</keyword>
<protein>
    <submittedName>
        <fullName evidence="3">Acyltransferase family protein</fullName>
    </submittedName>
</protein>
<feature type="transmembrane region" description="Helical" evidence="1">
    <location>
        <begin position="276"/>
        <end position="294"/>
    </location>
</feature>
<feature type="transmembrane region" description="Helical" evidence="1">
    <location>
        <begin position="12"/>
        <end position="33"/>
    </location>
</feature>
<evidence type="ECO:0000259" key="2">
    <source>
        <dbReference type="Pfam" id="PF01757"/>
    </source>
</evidence>
<feature type="transmembrane region" description="Helical" evidence="1">
    <location>
        <begin position="79"/>
        <end position="96"/>
    </location>
</feature>
<organism evidence="3 4">
    <name type="scientific">[Eubacterium] hominis</name>
    <dbReference type="NCBI Taxonomy" id="2764325"/>
    <lineage>
        <taxon>Bacteria</taxon>
        <taxon>Bacillati</taxon>
        <taxon>Bacillota</taxon>
        <taxon>Erysipelotrichia</taxon>
        <taxon>Erysipelotrichales</taxon>
        <taxon>Erysipelotrichaceae</taxon>
        <taxon>Amedibacillus</taxon>
    </lineage>
</organism>
<dbReference type="Proteomes" id="UP000515856">
    <property type="component" value="Chromosome"/>
</dbReference>
<dbReference type="PANTHER" id="PTHR37312">
    <property type="entry name" value="MEMBRANE-BOUND ACYLTRANSFERASE YKRP-RELATED"/>
    <property type="match status" value="1"/>
</dbReference>
<dbReference type="GO" id="GO:0016747">
    <property type="term" value="F:acyltransferase activity, transferring groups other than amino-acyl groups"/>
    <property type="evidence" value="ECO:0007669"/>
    <property type="project" value="InterPro"/>
</dbReference>
<evidence type="ECO:0000256" key="1">
    <source>
        <dbReference type="SAM" id="Phobius"/>
    </source>
</evidence>
<name>A0A7G9GNT4_9FIRM</name>
<feature type="transmembrane region" description="Helical" evidence="1">
    <location>
        <begin position="215"/>
        <end position="233"/>
    </location>
</feature>
<dbReference type="AlphaFoldDB" id="A0A7G9GNT4"/>
<dbReference type="Pfam" id="PF01757">
    <property type="entry name" value="Acyl_transf_3"/>
    <property type="match status" value="1"/>
</dbReference>
<gene>
    <name evidence="3" type="ORF">H9Q80_00480</name>
</gene>
<accession>A0A7G9GNT4</accession>
<dbReference type="InterPro" id="IPR002656">
    <property type="entry name" value="Acyl_transf_3_dom"/>
</dbReference>
<dbReference type="KEGG" id="ehn:H9Q80_00480"/>
<sequence length="347" mass="40633">MDNTICVNSKRLIWLDQLKAISMYLVILGHSLLKFKKHLMFKVIYSFHMPLFFIISGFTFNPNKYERISECIKDKIIKLVYPYIMLNILVLPLWYINKITGMVPHDSFIKVLIGIFYSNASVVRAPSNATWFLMTMFLTQIIYYTLYHYLKDDKSVFIMSCVMCLTGLIAPLGKEEFDAPLHLDVALVAQFYYGSGYILRKNFRYFQKCLANKTFLKILAIVIIASFFCLINKQVDLSNELYRNFTYTLITSLSFSFVLIYVVFRSGLHFKALSYIGKNTLIILALHIPLLRILQAFFPLFQKNQVYAVLASIIIFIIMIPIIWFINKFLKFIIKMPMFLKKIIIKD</sequence>
<feature type="domain" description="Acyltransferase 3" evidence="2">
    <location>
        <begin position="13"/>
        <end position="323"/>
    </location>
</feature>
<feature type="transmembrane region" description="Helical" evidence="1">
    <location>
        <begin position="129"/>
        <end position="149"/>
    </location>
</feature>
<feature type="transmembrane region" description="Helical" evidence="1">
    <location>
        <begin position="245"/>
        <end position="264"/>
    </location>
</feature>
<keyword evidence="1" id="KW-1133">Transmembrane helix</keyword>
<evidence type="ECO:0000313" key="3">
    <source>
        <dbReference type="EMBL" id="QNM12466.1"/>
    </source>
</evidence>
<proteinExistence type="predicted"/>
<feature type="transmembrane region" description="Helical" evidence="1">
    <location>
        <begin position="306"/>
        <end position="326"/>
    </location>
</feature>
<keyword evidence="3" id="KW-0012">Acyltransferase</keyword>
<keyword evidence="1" id="KW-0472">Membrane</keyword>
<reference evidence="3 4" key="1">
    <citation type="submission" date="2020-08" db="EMBL/GenBank/DDBJ databases">
        <authorList>
            <person name="Liu C."/>
            <person name="Sun Q."/>
        </authorList>
    </citation>
    <scope>NUCLEOTIDE SEQUENCE [LARGE SCALE GENOMIC DNA]</scope>
    <source>
        <strain evidence="3 4">NSJ-61</strain>
    </source>
</reference>
<feature type="transmembrane region" description="Helical" evidence="1">
    <location>
        <begin position="39"/>
        <end position="58"/>
    </location>
</feature>
<keyword evidence="4" id="KW-1185">Reference proteome</keyword>
<keyword evidence="3" id="KW-0808">Transferase</keyword>
<evidence type="ECO:0000313" key="4">
    <source>
        <dbReference type="Proteomes" id="UP000515856"/>
    </source>
</evidence>
<dbReference type="RefSeq" id="WP_117536258.1">
    <property type="nucleotide sequence ID" value="NZ_CP060636.1"/>
</dbReference>